<dbReference type="EC" id="7.1.1.1" evidence="4 15"/>
<dbReference type="Gene3D" id="3.40.50.1220">
    <property type="entry name" value="TPP-binding domain"/>
    <property type="match status" value="1"/>
</dbReference>
<protein>
    <recommendedName>
        <fullName evidence="5 15">NAD(P) transhydrogenase subunit beta</fullName>
        <ecNumber evidence="4 15">7.1.1.1</ecNumber>
    </recommendedName>
    <alternativeName>
        <fullName evidence="15">Nicotinamide nucleotide transhydrogenase subunit beta</fullName>
    </alternativeName>
</protein>
<evidence type="ECO:0000256" key="11">
    <source>
        <dbReference type="ARBA" id="ARBA00022989"/>
    </source>
</evidence>
<feature type="transmembrane region" description="Helical" evidence="16">
    <location>
        <begin position="86"/>
        <end position="106"/>
    </location>
</feature>
<keyword evidence="10 15" id="KW-1278">Translocase</keyword>
<keyword evidence="9 15" id="KW-0521">NADP</keyword>
<keyword evidence="12 15" id="KW-0520">NAD</keyword>
<dbReference type="InterPro" id="IPR034300">
    <property type="entry name" value="PNTB-like"/>
</dbReference>
<organism evidence="18 19">
    <name type="scientific">Ferviditalea candida</name>
    <dbReference type="NCBI Taxonomy" id="3108399"/>
    <lineage>
        <taxon>Bacteria</taxon>
        <taxon>Bacillati</taxon>
        <taxon>Bacillota</taxon>
        <taxon>Bacilli</taxon>
        <taxon>Bacillales</taxon>
        <taxon>Paenibacillaceae</taxon>
        <taxon>Ferviditalea</taxon>
    </lineage>
</organism>
<keyword evidence="6 15" id="KW-1003">Cell membrane</keyword>
<dbReference type="EMBL" id="JAYJLD010000013">
    <property type="protein sequence ID" value="MEB3102122.1"/>
    <property type="molecule type" value="Genomic_DNA"/>
</dbReference>
<evidence type="ECO:0000256" key="15">
    <source>
        <dbReference type="PIRNR" id="PIRNR000204"/>
    </source>
</evidence>
<comment type="function">
    <text evidence="1 15">The transhydrogenation between NADH and NADP is coupled to respiration and ATP hydrolysis and functions as a proton pump across the membrane.</text>
</comment>
<comment type="caution">
    <text evidence="18">The sequence shown here is derived from an EMBL/GenBank/DDBJ whole genome shotgun (WGS) entry which is preliminary data.</text>
</comment>
<gene>
    <name evidence="18" type="ORF">VF724_10645</name>
</gene>
<name>A0ABU5ZJT8_9BACL</name>
<evidence type="ECO:0000313" key="18">
    <source>
        <dbReference type="EMBL" id="MEB3102122.1"/>
    </source>
</evidence>
<evidence type="ECO:0000256" key="7">
    <source>
        <dbReference type="ARBA" id="ARBA00022519"/>
    </source>
</evidence>
<evidence type="ECO:0000256" key="13">
    <source>
        <dbReference type="ARBA" id="ARBA00023136"/>
    </source>
</evidence>
<dbReference type="SUPFAM" id="SSF52467">
    <property type="entry name" value="DHS-like NAD/FAD-binding domain"/>
    <property type="match status" value="1"/>
</dbReference>
<evidence type="ECO:0000256" key="2">
    <source>
        <dbReference type="ARBA" id="ARBA00004429"/>
    </source>
</evidence>
<evidence type="ECO:0000256" key="8">
    <source>
        <dbReference type="ARBA" id="ARBA00022692"/>
    </source>
</evidence>
<evidence type="ECO:0000256" key="1">
    <source>
        <dbReference type="ARBA" id="ARBA00003943"/>
    </source>
</evidence>
<feature type="domain" description="NADP transhydrogenase beta-like" evidence="17">
    <location>
        <begin position="6"/>
        <end position="458"/>
    </location>
</feature>
<comment type="similarity">
    <text evidence="3 15">Belongs to the PNT beta subunit family.</text>
</comment>
<keyword evidence="19" id="KW-1185">Reference proteome</keyword>
<dbReference type="PANTHER" id="PTHR44758">
    <property type="entry name" value="NAD(P) TRANSHYDROGENASE SUBUNIT BETA"/>
    <property type="match status" value="1"/>
</dbReference>
<dbReference type="Pfam" id="PF02233">
    <property type="entry name" value="PNTB"/>
    <property type="match status" value="1"/>
</dbReference>
<evidence type="ECO:0000256" key="12">
    <source>
        <dbReference type="ARBA" id="ARBA00023027"/>
    </source>
</evidence>
<dbReference type="InterPro" id="IPR029035">
    <property type="entry name" value="DHS-like_NAD/FAD-binding_dom"/>
</dbReference>
<evidence type="ECO:0000256" key="10">
    <source>
        <dbReference type="ARBA" id="ARBA00022967"/>
    </source>
</evidence>
<evidence type="ECO:0000259" key="17">
    <source>
        <dbReference type="Pfam" id="PF02233"/>
    </source>
</evidence>
<evidence type="ECO:0000256" key="14">
    <source>
        <dbReference type="ARBA" id="ARBA00048202"/>
    </source>
</evidence>
<feature type="transmembrane region" description="Helical" evidence="16">
    <location>
        <begin position="118"/>
        <end position="141"/>
    </location>
</feature>
<evidence type="ECO:0000256" key="9">
    <source>
        <dbReference type="ARBA" id="ARBA00022857"/>
    </source>
</evidence>
<dbReference type="PANTHER" id="PTHR44758:SF1">
    <property type="entry name" value="NAD(P) TRANSHYDROGENASE SUBUNIT BETA"/>
    <property type="match status" value="1"/>
</dbReference>
<dbReference type="Proteomes" id="UP001310386">
    <property type="component" value="Unassembled WGS sequence"/>
</dbReference>
<evidence type="ECO:0000313" key="19">
    <source>
        <dbReference type="Proteomes" id="UP001310386"/>
    </source>
</evidence>
<keyword evidence="8 16" id="KW-0812">Transmembrane</keyword>
<evidence type="ECO:0000256" key="6">
    <source>
        <dbReference type="ARBA" id="ARBA00022475"/>
    </source>
</evidence>
<reference evidence="18" key="1">
    <citation type="submission" date="2023-12" db="EMBL/GenBank/DDBJ databases">
        <title>Fervidustalea candida gen. nov., sp. nov., a novel member of the family Paenibacillaceae isolated from a geothermal area.</title>
        <authorList>
            <person name="Li W.-J."/>
            <person name="Jiao J.-Y."/>
            <person name="Chen Y."/>
        </authorList>
    </citation>
    <scope>NUCLEOTIDE SEQUENCE</scope>
    <source>
        <strain evidence="18">SYSU GA230002</strain>
    </source>
</reference>
<dbReference type="RefSeq" id="WP_371754238.1">
    <property type="nucleotide sequence ID" value="NZ_JAYJLD010000013.1"/>
</dbReference>
<proteinExistence type="inferred from homology"/>
<sequence>MNNLTQIAYLLTSIFFILGVMRLRSPATARSGNLLAGIGMAIAVIAVLITDHHFSFILIGLAVAAGVIVGTVSAKRVRMTAMPQMVALFNGMGGGAAALVSIGEWIRSSSAGESWTATLSISALFTILIGSISFTGSVVAFAKLQEWITGRPITYPGQKAVNALLFAAALVIAVILMFADPSAMWAAFLIFVILSLALGVLVTLPIGGADMPVVISLLNAFTGLAAAATGFLLANNVLIIAGALVGASGTILTQQMSRAMNRPIANILFGAFGKVSAGASSTGDSDGVVQPATVEDVAMLLAYARRVVIVPGYGLAVARAQQEVRQLADKLAPRGVNVIYGIHPVAGRMPGHMNVLLAEANVPYDKLYEMEAVNPEFPETDVVLVIGANDVTNPAARNEPSSPLYGMPVLNVDQARRIIVLKRSMSPGFAGIDNPLYTNPKTNMLFGDAKETVGQLLRALDDV</sequence>
<feature type="transmembrane region" description="Helical" evidence="16">
    <location>
        <begin position="6"/>
        <end position="23"/>
    </location>
</feature>
<feature type="transmembrane region" description="Helical" evidence="16">
    <location>
        <begin position="213"/>
        <end position="231"/>
    </location>
</feature>
<keyword evidence="7 15" id="KW-0997">Cell inner membrane</keyword>
<dbReference type="PIRSF" id="PIRSF000204">
    <property type="entry name" value="PNTB"/>
    <property type="match status" value="1"/>
</dbReference>
<feature type="transmembrane region" description="Helical" evidence="16">
    <location>
        <begin position="185"/>
        <end position="206"/>
    </location>
</feature>
<evidence type="ECO:0000256" key="4">
    <source>
        <dbReference type="ARBA" id="ARBA00012943"/>
    </source>
</evidence>
<evidence type="ECO:0000256" key="16">
    <source>
        <dbReference type="SAM" id="Phobius"/>
    </source>
</evidence>
<keyword evidence="11 16" id="KW-1133">Transmembrane helix</keyword>
<comment type="subcellular location">
    <subcellularLocation>
        <location evidence="2">Cell inner membrane</location>
        <topology evidence="2">Multi-pass membrane protein</topology>
    </subcellularLocation>
</comment>
<feature type="transmembrane region" description="Helical" evidence="16">
    <location>
        <begin position="56"/>
        <end position="74"/>
    </location>
</feature>
<evidence type="ECO:0000256" key="3">
    <source>
        <dbReference type="ARBA" id="ARBA00007919"/>
    </source>
</evidence>
<comment type="catalytic activity">
    <reaction evidence="14 15">
        <text>NAD(+) + NADPH + H(+)(in) = NADH + NADP(+) + H(+)(out)</text>
        <dbReference type="Rhea" id="RHEA:47992"/>
        <dbReference type="ChEBI" id="CHEBI:15378"/>
        <dbReference type="ChEBI" id="CHEBI:57540"/>
        <dbReference type="ChEBI" id="CHEBI:57783"/>
        <dbReference type="ChEBI" id="CHEBI:57945"/>
        <dbReference type="ChEBI" id="CHEBI:58349"/>
        <dbReference type="EC" id="7.1.1.1"/>
    </reaction>
</comment>
<feature type="transmembrane region" description="Helical" evidence="16">
    <location>
        <begin position="32"/>
        <end position="50"/>
    </location>
</feature>
<dbReference type="InterPro" id="IPR012136">
    <property type="entry name" value="NADH_DH_b"/>
</dbReference>
<keyword evidence="13 15" id="KW-0472">Membrane</keyword>
<feature type="transmembrane region" description="Helical" evidence="16">
    <location>
        <begin position="161"/>
        <end position="179"/>
    </location>
</feature>
<accession>A0ABU5ZJT8</accession>
<evidence type="ECO:0000256" key="5">
    <source>
        <dbReference type="ARBA" id="ARBA00014581"/>
    </source>
</evidence>